<evidence type="ECO:0000313" key="3">
    <source>
        <dbReference type="Proteomes" id="UP000621492"/>
    </source>
</evidence>
<organism evidence="2 3">
    <name type="scientific">Lentibacillus populi</name>
    <dbReference type="NCBI Taxonomy" id="1827502"/>
    <lineage>
        <taxon>Bacteria</taxon>
        <taxon>Bacillati</taxon>
        <taxon>Bacillota</taxon>
        <taxon>Bacilli</taxon>
        <taxon>Bacillales</taxon>
        <taxon>Bacillaceae</taxon>
        <taxon>Lentibacillus</taxon>
    </lineage>
</organism>
<evidence type="ECO:0000259" key="1">
    <source>
        <dbReference type="PROSITE" id="PS50943"/>
    </source>
</evidence>
<sequence length="63" mass="7120">MKLVIDKLIADSGLKQRYIAQQVGVNENTLGNWMKNKSWPKLNQAVRLADILGCSVTDLYTKK</sequence>
<protein>
    <recommendedName>
        <fullName evidence="1">HTH cro/C1-type domain-containing protein</fullName>
    </recommendedName>
</protein>
<dbReference type="Gene3D" id="1.10.260.40">
    <property type="entry name" value="lambda repressor-like DNA-binding domains"/>
    <property type="match status" value="1"/>
</dbReference>
<accession>A0A9W5U168</accession>
<comment type="caution">
    <text evidence="2">The sequence shown here is derived from an EMBL/GenBank/DDBJ whole genome shotgun (WGS) entry which is preliminary data.</text>
</comment>
<dbReference type="GO" id="GO:0003677">
    <property type="term" value="F:DNA binding"/>
    <property type="evidence" value="ECO:0007669"/>
    <property type="project" value="InterPro"/>
</dbReference>
<dbReference type="CDD" id="cd00093">
    <property type="entry name" value="HTH_XRE"/>
    <property type="match status" value="1"/>
</dbReference>
<proteinExistence type="predicted"/>
<reference evidence="2" key="2">
    <citation type="submission" date="2020-09" db="EMBL/GenBank/DDBJ databases">
        <authorList>
            <person name="Sun Q."/>
            <person name="Zhou Y."/>
        </authorList>
    </citation>
    <scope>NUCLEOTIDE SEQUENCE</scope>
    <source>
        <strain evidence="2">CGMCC 1.15454</strain>
    </source>
</reference>
<evidence type="ECO:0000313" key="2">
    <source>
        <dbReference type="EMBL" id="GGB56956.1"/>
    </source>
</evidence>
<feature type="domain" description="HTH cro/C1-type" evidence="1">
    <location>
        <begin position="13"/>
        <end position="59"/>
    </location>
</feature>
<keyword evidence="3" id="KW-1185">Reference proteome</keyword>
<gene>
    <name evidence="2" type="ORF">GCM10011409_38170</name>
</gene>
<dbReference type="AlphaFoldDB" id="A0A9W5U168"/>
<dbReference type="PROSITE" id="PS50943">
    <property type="entry name" value="HTH_CROC1"/>
    <property type="match status" value="1"/>
</dbReference>
<dbReference type="SUPFAM" id="SSF47413">
    <property type="entry name" value="lambda repressor-like DNA-binding domains"/>
    <property type="match status" value="1"/>
</dbReference>
<dbReference type="InterPro" id="IPR001387">
    <property type="entry name" value="Cro/C1-type_HTH"/>
</dbReference>
<dbReference type="RefSeq" id="WP_188725701.1">
    <property type="nucleotide sequence ID" value="NZ_BMJD01000044.1"/>
</dbReference>
<dbReference type="SMART" id="SM00530">
    <property type="entry name" value="HTH_XRE"/>
    <property type="match status" value="1"/>
</dbReference>
<dbReference type="Proteomes" id="UP000621492">
    <property type="component" value="Unassembled WGS sequence"/>
</dbReference>
<dbReference type="Pfam" id="PF01381">
    <property type="entry name" value="HTH_3"/>
    <property type="match status" value="1"/>
</dbReference>
<dbReference type="InterPro" id="IPR010982">
    <property type="entry name" value="Lambda_DNA-bd_dom_sf"/>
</dbReference>
<reference evidence="2" key="1">
    <citation type="journal article" date="2014" name="Int. J. Syst. Evol. Microbiol.">
        <title>Complete genome sequence of Corynebacterium casei LMG S-19264T (=DSM 44701T), isolated from a smear-ripened cheese.</title>
        <authorList>
            <consortium name="US DOE Joint Genome Institute (JGI-PGF)"/>
            <person name="Walter F."/>
            <person name="Albersmeier A."/>
            <person name="Kalinowski J."/>
            <person name="Ruckert C."/>
        </authorList>
    </citation>
    <scope>NUCLEOTIDE SEQUENCE</scope>
    <source>
        <strain evidence="2">CGMCC 1.15454</strain>
    </source>
</reference>
<dbReference type="EMBL" id="BMJD01000044">
    <property type="protein sequence ID" value="GGB56956.1"/>
    <property type="molecule type" value="Genomic_DNA"/>
</dbReference>
<name>A0A9W5U168_9BACI</name>